<evidence type="ECO:0000256" key="1">
    <source>
        <dbReference type="ARBA" id="ARBA00004196"/>
    </source>
</evidence>
<gene>
    <name evidence="7" type="ORF">NQF64_04645</name>
</gene>
<dbReference type="SUPFAM" id="SSF53807">
    <property type="entry name" value="Helical backbone' metal receptor"/>
    <property type="match status" value="1"/>
</dbReference>
<dbReference type="RefSeq" id="WP_266106641.1">
    <property type="nucleotide sequence ID" value="NZ_JANIDW010000002.1"/>
</dbReference>
<evidence type="ECO:0000313" key="7">
    <source>
        <dbReference type="EMBL" id="MCX5614531.1"/>
    </source>
</evidence>
<dbReference type="Gene3D" id="3.40.50.1980">
    <property type="entry name" value="Nitrogenase molybdenum iron protein domain"/>
    <property type="match status" value="1"/>
</dbReference>
<keyword evidence="2" id="KW-0813">Transport</keyword>
<evidence type="ECO:0000313" key="8">
    <source>
        <dbReference type="Proteomes" id="UP001165648"/>
    </source>
</evidence>
<evidence type="ECO:0000256" key="5">
    <source>
        <dbReference type="SAM" id="Coils"/>
    </source>
</evidence>
<name>A0ABT3WC45_9PROT</name>
<dbReference type="EMBL" id="JANIDW010000002">
    <property type="protein sequence ID" value="MCX5614531.1"/>
    <property type="molecule type" value="Genomic_DNA"/>
</dbReference>
<evidence type="ECO:0000256" key="4">
    <source>
        <dbReference type="ARBA" id="ARBA00022729"/>
    </source>
</evidence>
<proteinExistence type="predicted"/>
<evidence type="ECO:0000256" key="6">
    <source>
        <dbReference type="SAM" id="SignalP"/>
    </source>
</evidence>
<evidence type="ECO:0000256" key="2">
    <source>
        <dbReference type="ARBA" id="ARBA00022448"/>
    </source>
</evidence>
<accession>A0ABT3WC45</accession>
<dbReference type="Pfam" id="PF01297">
    <property type="entry name" value="ZnuA"/>
    <property type="match status" value="1"/>
</dbReference>
<dbReference type="InterPro" id="IPR006127">
    <property type="entry name" value="ZnuA-like"/>
</dbReference>
<comment type="subcellular location">
    <subcellularLocation>
        <location evidence="1">Cell envelope</location>
    </subcellularLocation>
</comment>
<keyword evidence="5" id="KW-0175">Coiled coil</keyword>
<sequence>MFVLRLLAHIPRFLRLTLSLLAIPAYAQQPSSAAPALQLSCVEAVWCDIAQQIGGSTVQTHALIHSEGLDPHHLQPSPLMAQQLAQSDAILLNGATYDDWAKPLHAAPSKLFIAADYADWHIGDDPHLFFDLPTVHKTAQRIAEWLSTNRPQARADINQNLARFERDVARLSTQLERLRHVAPNAPFAMTEPAGERLLYAAGLHMINEGWARALMNESGLSPRDTAQLETAIQHKEIRFLVRNPALEAPQAHAVEALAQQAHIPIITIGESLPTGLHWQDWLGHILTTIETTLTQQATP</sequence>
<dbReference type="Proteomes" id="UP001165648">
    <property type="component" value="Unassembled WGS sequence"/>
</dbReference>
<keyword evidence="3" id="KW-0479">Metal-binding</keyword>
<feature type="chain" id="PRO_5046232523" evidence="6">
    <location>
        <begin position="28"/>
        <end position="299"/>
    </location>
</feature>
<dbReference type="InterPro" id="IPR050492">
    <property type="entry name" value="Bact_metal-bind_prot9"/>
</dbReference>
<keyword evidence="4 6" id="KW-0732">Signal</keyword>
<feature type="coiled-coil region" evidence="5">
    <location>
        <begin position="154"/>
        <end position="181"/>
    </location>
</feature>
<comment type="caution">
    <text evidence="7">The sequence shown here is derived from an EMBL/GenBank/DDBJ whole genome shotgun (WGS) entry which is preliminary data.</text>
</comment>
<dbReference type="PANTHER" id="PTHR42953">
    <property type="entry name" value="HIGH-AFFINITY ZINC UPTAKE SYSTEM PROTEIN ZNUA-RELATED"/>
    <property type="match status" value="1"/>
</dbReference>
<evidence type="ECO:0000256" key="3">
    <source>
        <dbReference type="ARBA" id="ARBA00022723"/>
    </source>
</evidence>
<keyword evidence="8" id="KW-1185">Reference proteome</keyword>
<protein>
    <submittedName>
        <fullName evidence="7">Zinc ABC transporter substrate-binding protein</fullName>
    </submittedName>
</protein>
<feature type="signal peptide" evidence="6">
    <location>
        <begin position="1"/>
        <end position="27"/>
    </location>
</feature>
<organism evidence="7 8">
    <name type="scientific">Bombella saccharophila</name>
    <dbReference type="NCBI Taxonomy" id="2967338"/>
    <lineage>
        <taxon>Bacteria</taxon>
        <taxon>Pseudomonadati</taxon>
        <taxon>Pseudomonadota</taxon>
        <taxon>Alphaproteobacteria</taxon>
        <taxon>Acetobacterales</taxon>
        <taxon>Acetobacteraceae</taxon>
        <taxon>Bombella</taxon>
    </lineage>
</organism>
<reference evidence="7 8" key="1">
    <citation type="submission" date="2022-07" db="EMBL/GenBank/DDBJ databases">
        <title>Bombella genomes.</title>
        <authorList>
            <person name="Harer L."/>
            <person name="Styblova S."/>
            <person name="Ehrmann M."/>
        </authorList>
    </citation>
    <scope>NUCLEOTIDE SEQUENCE [LARGE SCALE GENOMIC DNA]</scope>
    <source>
        <strain evidence="7 8">TMW 2.2558</strain>
    </source>
</reference>
<dbReference type="PANTHER" id="PTHR42953:SF1">
    <property type="entry name" value="METAL-BINDING PROTEIN HI_0362-RELATED"/>
    <property type="match status" value="1"/>
</dbReference>